<sequence>MADPASTTVATAAVTGVSLLALFPGLDAGAVLGAFAGAAVFVMSSRELGGTQKLIFLFLATIAGLIGASLAADLLATVLPAKVKVSIGVGALVASALVIKVLIWMINKADNPANLLSSLKGGGK</sequence>
<keyword evidence="3" id="KW-1185">Reference proteome</keyword>
<proteinExistence type="predicted"/>
<keyword evidence="1" id="KW-1133">Transmembrane helix</keyword>
<reference evidence="3" key="1">
    <citation type="submission" date="2015-08" db="EMBL/GenBank/DDBJ databases">
        <authorList>
            <person name="Varghese N."/>
        </authorList>
    </citation>
    <scope>NUCLEOTIDE SEQUENCE [LARGE SCALE GENOMIC DNA]</scope>
    <source>
        <strain evidence="3">DSM 17901</strain>
    </source>
</reference>
<keyword evidence="1" id="KW-0472">Membrane</keyword>
<accession>A0A0K6GTN0</accession>
<evidence type="ECO:0008006" key="4">
    <source>
        <dbReference type="Google" id="ProtNLM"/>
    </source>
</evidence>
<protein>
    <recommendedName>
        <fullName evidence="4">Phage holin</fullName>
    </recommendedName>
</protein>
<evidence type="ECO:0000313" key="3">
    <source>
        <dbReference type="Proteomes" id="UP000243535"/>
    </source>
</evidence>
<feature type="transmembrane region" description="Helical" evidence="1">
    <location>
        <begin position="20"/>
        <end position="42"/>
    </location>
</feature>
<feature type="transmembrane region" description="Helical" evidence="1">
    <location>
        <begin position="54"/>
        <end position="79"/>
    </location>
</feature>
<organism evidence="2 3">
    <name type="scientific">Gulbenkiania indica</name>
    <dbReference type="NCBI Taxonomy" id="375574"/>
    <lineage>
        <taxon>Bacteria</taxon>
        <taxon>Pseudomonadati</taxon>
        <taxon>Pseudomonadota</taxon>
        <taxon>Betaproteobacteria</taxon>
        <taxon>Neisseriales</taxon>
        <taxon>Chromobacteriaceae</taxon>
        <taxon>Gulbenkiania</taxon>
    </lineage>
</organism>
<gene>
    <name evidence="2" type="ORF">Ga0061063_0950</name>
</gene>
<evidence type="ECO:0000313" key="2">
    <source>
        <dbReference type="EMBL" id="CUA82095.1"/>
    </source>
</evidence>
<dbReference type="STRING" id="375574.GCA_001418035_00742"/>
<dbReference type="InterPro" id="IPR032637">
    <property type="entry name" value="Phage_holin-like"/>
</dbReference>
<dbReference type="AlphaFoldDB" id="A0A0K6GTN0"/>
<name>A0A0K6GTN0_9NEIS</name>
<dbReference type="RefSeq" id="WP_055433467.1">
    <property type="nucleotide sequence ID" value="NZ_CYHA01000002.1"/>
</dbReference>
<keyword evidence="1" id="KW-0812">Transmembrane</keyword>
<dbReference type="Proteomes" id="UP000243535">
    <property type="component" value="Unassembled WGS sequence"/>
</dbReference>
<evidence type="ECO:0000256" key="1">
    <source>
        <dbReference type="SAM" id="Phobius"/>
    </source>
</evidence>
<dbReference type="EMBL" id="CYHA01000002">
    <property type="protein sequence ID" value="CUA82095.1"/>
    <property type="molecule type" value="Genomic_DNA"/>
</dbReference>
<dbReference type="Pfam" id="PF16931">
    <property type="entry name" value="Phage_holin_8"/>
    <property type="match status" value="1"/>
</dbReference>
<feature type="transmembrane region" description="Helical" evidence="1">
    <location>
        <begin position="85"/>
        <end position="106"/>
    </location>
</feature>